<dbReference type="Proteomes" id="UP000314294">
    <property type="component" value="Unassembled WGS sequence"/>
</dbReference>
<protein>
    <submittedName>
        <fullName evidence="1">Uncharacterized protein</fullName>
    </submittedName>
</protein>
<dbReference type="AlphaFoldDB" id="A0A4Z2FHR0"/>
<evidence type="ECO:0000313" key="1">
    <source>
        <dbReference type="EMBL" id="TNN40699.1"/>
    </source>
</evidence>
<evidence type="ECO:0000313" key="2">
    <source>
        <dbReference type="Proteomes" id="UP000314294"/>
    </source>
</evidence>
<sequence length="112" mass="11930">MALVLVEGLRRLGDVLRVELRGGAPAAARCPVEASHRGGKLPAGGTRFLLGGSCWEDAAPWWRFELTVKSLKPDPENISDCAATRRLESPIGAVVAPPCGRPDDDTLKPRGC</sequence>
<dbReference type="EMBL" id="SRLO01001167">
    <property type="protein sequence ID" value="TNN40699.1"/>
    <property type="molecule type" value="Genomic_DNA"/>
</dbReference>
<accession>A0A4Z2FHR0</accession>
<gene>
    <name evidence="1" type="ORF">EYF80_049140</name>
</gene>
<proteinExistence type="predicted"/>
<comment type="caution">
    <text evidence="1">The sequence shown here is derived from an EMBL/GenBank/DDBJ whole genome shotgun (WGS) entry which is preliminary data.</text>
</comment>
<reference evidence="1 2" key="1">
    <citation type="submission" date="2019-03" db="EMBL/GenBank/DDBJ databases">
        <title>First draft genome of Liparis tanakae, snailfish: a comprehensive survey of snailfish specific genes.</title>
        <authorList>
            <person name="Kim W."/>
            <person name="Song I."/>
            <person name="Jeong J.-H."/>
            <person name="Kim D."/>
            <person name="Kim S."/>
            <person name="Ryu S."/>
            <person name="Song J.Y."/>
            <person name="Lee S.K."/>
        </authorList>
    </citation>
    <scope>NUCLEOTIDE SEQUENCE [LARGE SCALE GENOMIC DNA]</scope>
    <source>
        <tissue evidence="1">Muscle</tissue>
    </source>
</reference>
<name>A0A4Z2FHR0_9TELE</name>
<organism evidence="1 2">
    <name type="scientific">Liparis tanakae</name>
    <name type="common">Tanaka's snailfish</name>
    <dbReference type="NCBI Taxonomy" id="230148"/>
    <lineage>
        <taxon>Eukaryota</taxon>
        <taxon>Metazoa</taxon>
        <taxon>Chordata</taxon>
        <taxon>Craniata</taxon>
        <taxon>Vertebrata</taxon>
        <taxon>Euteleostomi</taxon>
        <taxon>Actinopterygii</taxon>
        <taxon>Neopterygii</taxon>
        <taxon>Teleostei</taxon>
        <taxon>Neoteleostei</taxon>
        <taxon>Acanthomorphata</taxon>
        <taxon>Eupercaria</taxon>
        <taxon>Perciformes</taxon>
        <taxon>Cottioidei</taxon>
        <taxon>Cottales</taxon>
        <taxon>Liparidae</taxon>
        <taxon>Liparis</taxon>
    </lineage>
</organism>
<keyword evidence="2" id="KW-1185">Reference proteome</keyword>